<sequence>MKPVPPHLPRHYSYAAITTHCAAQIAQFMAEARRRSGAEACYRRERAYGVYIGWRALVGGHADQAMFHRDDLRLEALLSDPLTPSP</sequence>
<name>A0ABX0LTJ9_9BURK</name>
<dbReference type="EMBL" id="VUYU01000034">
    <property type="protein sequence ID" value="NHZ37808.1"/>
    <property type="molecule type" value="Genomic_DNA"/>
</dbReference>
<keyword evidence="2" id="KW-1185">Reference proteome</keyword>
<proteinExistence type="predicted"/>
<evidence type="ECO:0000313" key="1">
    <source>
        <dbReference type="EMBL" id="NHZ37808.1"/>
    </source>
</evidence>
<evidence type="ECO:0000313" key="2">
    <source>
        <dbReference type="Proteomes" id="UP000785613"/>
    </source>
</evidence>
<comment type="caution">
    <text evidence="1">The sequence shown here is derived from an EMBL/GenBank/DDBJ whole genome shotgun (WGS) entry which is preliminary data.</text>
</comment>
<protein>
    <submittedName>
        <fullName evidence="1">Uncharacterized protein</fullName>
    </submittedName>
</protein>
<accession>A0ABX0LTJ9</accession>
<organism evidence="1 2">
    <name type="scientific">Massilia rubra</name>
    <dbReference type="NCBI Taxonomy" id="2607910"/>
    <lineage>
        <taxon>Bacteria</taxon>
        <taxon>Pseudomonadati</taxon>
        <taxon>Pseudomonadota</taxon>
        <taxon>Betaproteobacteria</taxon>
        <taxon>Burkholderiales</taxon>
        <taxon>Oxalobacteraceae</taxon>
        <taxon>Telluria group</taxon>
        <taxon>Massilia</taxon>
    </lineage>
</organism>
<gene>
    <name evidence="1" type="ORF">F0185_30035</name>
</gene>
<dbReference type="RefSeq" id="WP_167231614.1">
    <property type="nucleotide sequence ID" value="NZ_VUYU01000034.1"/>
</dbReference>
<dbReference type="Proteomes" id="UP000785613">
    <property type="component" value="Unassembled WGS sequence"/>
</dbReference>
<reference evidence="1 2" key="1">
    <citation type="submission" date="2019-09" db="EMBL/GenBank/DDBJ databases">
        <title>Taxonomy of Antarctic Massilia spp.: description of Massilia rubra sp. nov., Massilia aquatica sp. nov., Massilia mucilaginosa sp. nov., Massilia frigida sp. nov. isolated from streams, lakes and regoliths.</title>
        <authorList>
            <person name="Holochova P."/>
            <person name="Sedlacek I."/>
            <person name="Kralova S."/>
            <person name="Maslanova I."/>
            <person name="Busse H.-J."/>
            <person name="Stankova E."/>
            <person name="Vrbovska V."/>
            <person name="Kovarovic V."/>
            <person name="Bartak M."/>
            <person name="Svec P."/>
            <person name="Pantucek R."/>
        </authorList>
    </citation>
    <scope>NUCLEOTIDE SEQUENCE [LARGE SCALE GENOMIC DNA]</scope>
    <source>
        <strain evidence="1 2">CCM 8692</strain>
    </source>
</reference>